<dbReference type="EMBL" id="HBIB01032423">
    <property type="protein sequence ID" value="CAE0258728.1"/>
    <property type="molecule type" value="Transcribed_RNA"/>
</dbReference>
<accession>A0A7S3DIC8</accession>
<evidence type="ECO:0000313" key="2">
    <source>
        <dbReference type="EMBL" id="CAE0258726.1"/>
    </source>
</evidence>
<evidence type="ECO:0000256" key="1">
    <source>
        <dbReference type="SAM" id="MobiDB-lite"/>
    </source>
</evidence>
<feature type="compositionally biased region" description="Low complexity" evidence="1">
    <location>
        <begin position="64"/>
        <end position="78"/>
    </location>
</feature>
<organism evidence="4">
    <name type="scientific">Palpitomonas bilix</name>
    <dbReference type="NCBI Taxonomy" id="652834"/>
    <lineage>
        <taxon>Eukaryota</taxon>
        <taxon>Eukaryota incertae sedis</taxon>
    </lineage>
</organism>
<name>A0A7S3DIC8_9EUKA</name>
<evidence type="ECO:0000313" key="3">
    <source>
        <dbReference type="EMBL" id="CAE0258728.1"/>
    </source>
</evidence>
<dbReference type="EMBL" id="HBIB01032424">
    <property type="protein sequence ID" value="CAE0258729.1"/>
    <property type="molecule type" value="Transcribed_RNA"/>
</dbReference>
<evidence type="ECO:0000313" key="6">
    <source>
        <dbReference type="EMBL" id="CAE0258735.1"/>
    </source>
</evidence>
<dbReference type="EMBL" id="HBIB01032428">
    <property type="protein sequence ID" value="CAE0258733.1"/>
    <property type="molecule type" value="Transcribed_RNA"/>
</dbReference>
<feature type="region of interest" description="Disordered" evidence="1">
    <location>
        <begin position="21"/>
        <end position="81"/>
    </location>
</feature>
<evidence type="ECO:0000313" key="5">
    <source>
        <dbReference type="EMBL" id="CAE0258733.1"/>
    </source>
</evidence>
<evidence type="ECO:0000313" key="4">
    <source>
        <dbReference type="EMBL" id="CAE0258729.1"/>
    </source>
</evidence>
<reference evidence="4" key="1">
    <citation type="submission" date="2021-01" db="EMBL/GenBank/DDBJ databases">
        <authorList>
            <person name="Corre E."/>
            <person name="Pelletier E."/>
            <person name="Niang G."/>
            <person name="Scheremetjew M."/>
            <person name="Finn R."/>
            <person name="Kale V."/>
            <person name="Holt S."/>
            <person name="Cochrane G."/>
            <person name="Meng A."/>
            <person name="Brown T."/>
            <person name="Cohen L."/>
        </authorList>
    </citation>
    <scope>NUCLEOTIDE SEQUENCE</scope>
    <source>
        <strain evidence="4">NIES-2562</strain>
    </source>
</reference>
<dbReference type="EMBL" id="HBIB01032421">
    <property type="protein sequence ID" value="CAE0258726.1"/>
    <property type="molecule type" value="Transcribed_RNA"/>
</dbReference>
<sequence>MTGSDHLEKFLKDSRRAVELLSSPSQTKSDSIEEHGGQQLIGYAVERIEDSEADDSDSTDARVSPFTHSSPPHSSPSFLGITPLKEGTPGWRKVQLRPGLLPVKGRPAKAPVRRSLQYTSERLRSDSVFLRKPQEPIVAHDTEIEDSGDDGELVLNEGIESPQTSPVRPLQSVERDSINQMDIGEGQEILEIGPTQPFGTGVRSLPSFVHTAKADTLNPREVLYDSISSSSGSVDDGAQLFQPAVPSPLQRPRIVLQNRPLVSSPAAKLLQGEPWRKWPAAVDSLVRQMQNAYVRMRSKKDELRREFQEVGVISAGLETQQLQIFEVVETFIATGDVHTALVTMVSTRETGFLQFEPGINGDFGTLEEGATYACVIVSTVQLRPLLEPLWTASVVLSYSAPP</sequence>
<proteinExistence type="predicted"/>
<gene>
    <name evidence="2" type="ORF">PBIL07802_LOCUS20992</name>
    <name evidence="3" type="ORF">PBIL07802_LOCUS20994</name>
    <name evidence="4" type="ORF">PBIL07802_LOCUS20995</name>
    <name evidence="5" type="ORF">PBIL07802_LOCUS20999</name>
    <name evidence="6" type="ORF">PBIL07802_LOCUS21001</name>
</gene>
<protein>
    <submittedName>
        <fullName evidence="4">Uncharacterized protein</fullName>
    </submittedName>
</protein>
<dbReference type="AlphaFoldDB" id="A0A7S3DIC8"/>
<dbReference type="EMBL" id="HBIB01032430">
    <property type="protein sequence ID" value="CAE0258735.1"/>
    <property type="molecule type" value="Transcribed_RNA"/>
</dbReference>
<feature type="compositionally biased region" description="Acidic residues" evidence="1">
    <location>
        <begin position="49"/>
        <end position="58"/>
    </location>
</feature>